<sequence length="284" mass="30747">MLETTRFQLQNTLSPWPPRAAQLIVTIYGDIVEPRGGVLWMGDLIRLCSAFEINESLVRTAVSRLVSTGQLSGEKAGRRSFYALTPSARKEFHAAADLFFGAPDPDCDWLLVHCVEKPDQTLLQRLGFAQLNGTVFVGADRGYGPLPGLVFRSRLEEHGGETGLDTLRAAFDLSGLHRDYLAFTASFSGLGENIGALAGEQALIARLALVHAYRAIRLRDPRLPSSALPKGWGGAEARGVFAATYRALSPAADAYIGRQLTGLNGLLPEATNAVRNRLKTLSIT</sequence>
<feature type="domain" description="Transcriptional repressor PaaX-like N-terminal" evidence="1">
    <location>
        <begin position="20"/>
        <end position="85"/>
    </location>
</feature>
<dbReference type="Pfam" id="PF08223">
    <property type="entry name" value="PaaX_C"/>
    <property type="match status" value="1"/>
</dbReference>
<dbReference type="Gene3D" id="1.10.10.10">
    <property type="entry name" value="Winged helix-like DNA-binding domain superfamily/Winged helix DNA-binding domain"/>
    <property type="match status" value="1"/>
</dbReference>
<evidence type="ECO:0000313" key="4">
    <source>
        <dbReference type="Proteomes" id="UP001157914"/>
    </source>
</evidence>
<dbReference type="PIRSF" id="PIRSF020623">
    <property type="entry name" value="PaaX"/>
    <property type="match status" value="1"/>
</dbReference>
<dbReference type="PANTHER" id="PTHR30319">
    <property type="entry name" value="PHENYLACETIC ACID REGULATOR-RELATED TRANSCRIPTIONAL REPRESSOR"/>
    <property type="match status" value="1"/>
</dbReference>
<dbReference type="InterPro" id="IPR036388">
    <property type="entry name" value="WH-like_DNA-bd_sf"/>
</dbReference>
<dbReference type="InterPro" id="IPR012906">
    <property type="entry name" value="PaaX-like_N"/>
</dbReference>
<dbReference type="EMBL" id="FXTT01000005">
    <property type="protein sequence ID" value="SMP32185.1"/>
    <property type="molecule type" value="Genomic_DNA"/>
</dbReference>
<dbReference type="RefSeq" id="WP_155191334.1">
    <property type="nucleotide sequence ID" value="NZ_BAAAEA010000001.1"/>
</dbReference>
<organism evidence="3 4">
    <name type="scientific">Roseibium denhamense</name>
    <dbReference type="NCBI Taxonomy" id="76305"/>
    <lineage>
        <taxon>Bacteria</taxon>
        <taxon>Pseudomonadati</taxon>
        <taxon>Pseudomonadota</taxon>
        <taxon>Alphaproteobacteria</taxon>
        <taxon>Hyphomicrobiales</taxon>
        <taxon>Stappiaceae</taxon>
        <taxon>Roseibium</taxon>
    </lineage>
</organism>
<keyword evidence="4" id="KW-1185">Reference proteome</keyword>
<dbReference type="Pfam" id="PF07848">
    <property type="entry name" value="PaaX"/>
    <property type="match status" value="1"/>
</dbReference>
<dbReference type="Proteomes" id="UP001157914">
    <property type="component" value="Unassembled WGS sequence"/>
</dbReference>
<evidence type="ECO:0000259" key="2">
    <source>
        <dbReference type="Pfam" id="PF08223"/>
    </source>
</evidence>
<evidence type="ECO:0000313" key="3">
    <source>
        <dbReference type="EMBL" id="SMP32185.1"/>
    </source>
</evidence>
<dbReference type="InterPro" id="IPR013225">
    <property type="entry name" value="PaaX_C"/>
</dbReference>
<proteinExistence type="predicted"/>
<evidence type="ECO:0000259" key="1">
    <source>
        <dbReference type="Pfam" id="PF07848"/>
    </source>
</evidence>
<name>A0ABY1PE44_9HYPH</name>
<protein>
    <submittedName>
        <fullName evidence="3">Transcriptional regulator, PaaX family</fullName>
    </submittedName>
</protein>
<feature type="domain" description="Transcriptional repressor PaaX-like C-terminal" evidence="2">
    <location>
        <begin position="171"/>
        <end position="256"/>
    </location>
</feature>
<dbReference type="PANTHER" id="PTHR30319:SF1">
    <property type="entry name" value="TRANSCRIPTIONAL REPRESSOR PAAX"/>
    <property type="match status" value="1"/>
</dbReference>
<dbReference type="InterPro" id="IPR011965">
    <property type="entry name" value="PaaX_trns_reg"/>
</dbReference>
<accession>A0ABY1PE44</accession>
<reference evidence="3 4" key="1">
    <citation type="submission" date="2017-05" db="EMBL/GenBank/DDBJ databases">
        <authorList>
            <person name="Varghese N."/>
            <person name="Submissions S."/>
        </authorList>
    </citation>
    <scope>NUCLEOTIDE SEQUENCE [LARGE SCALE GENOMIC DNA]</scope>
    <source>
        <strain evidence="3 4">DSM 15949</strain>
    </source>
</reference>
<gene>
    <name evidence="3" type="ORF">SAMN06265374_3493</name>
</gene>
<dbReference type="Gene3D" id="1.20.58.1460">
    <property type="match status" value="1"/>
</dbReference>
<comment type="caution">
    <text evidence="3">The sequence shown here is derived from an EMBL/GenBank/DDBJ whole genome shotgun (WGS) entry which is preliminary data.</text>
</comment>